<dbReference type="PANTHER" id="PTHR42852:SF17">
    <property type="entry name" value="THIOREDOXIN-LIKE PROTEIN HI_1115"/>
    <property type="match status" value="1"/>
</dbReference>
<dbReference type="Proteomes" id="UP000198281">
    <property type="component" value="Unassembled WGS sequence"/>
</dbReference>
<dbReference type="RefSeq" id="WP_342746586.1">
    <property type="nucleotide sequence ID" value="NZ_FZOS01000009.1"/>
</dbReference>
<dbReference type="GO" id="GO:0017004">
    <property type="term" value="P:cytochrome complex assembly"/>
    <property type="evidence" value="ECO:0007669"/>
    <property type="project" value="UniProtKB-KW"/>
</dbReference>
<dbReference type="AlphaFoldDB" id="A0A239FLN1"/>
<proteinExistence type="predicted"/>
<dbReference type="PROSITE" id="PS00194">
    <property type="entry name" value="THIOREDOXIN_1"/>
    <property type="match status" value="1"/>
</dbReference>
<dbReference type="GO" id="GO:0030313">
    <property type="term" value="C:cell envelope"/>
    <property type="evidence" value="ECO:0007669"/>
    <property type="project" value="UniProtKB-SubCell"/>
</dbReference>
<keyword evidence="6" id="KW-1185">Reference proteome</keyword>
<dbReference type="InterPro" id="IPR013740">
    <property type="entry name" value="Redoxin"/>
</dbReference>
<name>A0A239FLN1_9SPHN</name>
<evidence type="ECO:0000313" key="6">
    <source>
        <dbReference type="Proteomes" id="UP000198281"/>
    </source>
</evidence>
<organism evidence="5 6">
    <name type="scientific">Edaphosphingomonas laterariae</name>
    <dbReference type="NCBI Taxonomy" id="861865"/>
    <lineage>
        <taxon>Bacteria</taxon>
        <taxon>Pseudomonadati</taxon>
        <taxon>Pseudomonadota</taxon>
        <taxon>Alphaproteobacteria</taxon>
        <taxon>Sphingomonadales</taxon>
        <taxon>Rhizorhabdaceae</taxon>
        <taxon>Edaphosphingomonas</taxon>
    </lineage>
</organism>
<dbReference type="CDD" id="cd02966">
    <property type="entry name" value="TlpA_like_family"/>
    <property type="match status" value="1"/>
</dbReference>
<dbReference type="PROSITE" id="PS51352">
    <property type="entry name" value="THIOREDOXIN_2"/>
    <property type="match status" value="1"/>
</dbReference>
<evidence type="ECO:0000256" key="1">
    <source>
        <dbReference type="ARBA" id="ARBA00004196"/>
    </source>
</evidence>
<evidence type="ECO:0000256" key="2">
    <source>
        <dbReference type="ARBA" id="ARBA00022748"/>
    </source>
</evidence>
<protein>
    <submittedName>
        <fullName evidence="5">Thiol-disulfide isomerase or thioredoxin</fullName>
    </submittedName>
</protein>
<keyword evidence="2" id="KW-0201">Cytochrome c-type biogenesis</keyword>
<evidence type="ECO:0000313" key="5">
    <source>
        <dbReference type="EMBL" id="SNS57775.1"/>
    </source>
</evidence>
<dbReference type="GO" id="GO:0016853">
    <property type="term" value="F:isomerase activity"/>
    <property type="evidence" value="ECO:0007669"/>
    <property type="project" value="UniProtKB-KW"/>
</dbReference>
<dbReference type="SUPFAM" id="SSF52833">
    <property type="entry name" value="Thioredoxin-like"/>
    <property type="match status" value="1"/>
</dbReference>
<evidence type="ECO:0000259" key="4">
    <source>
        <dbReference type="PROSITE" id="PS51352"/>
    </source>
</evidence>
<feature type="domain" description="Thioredoxin" evidence="4">
    <location>
        <begin position="38"/>
        <end position="179"/>
    </location>
</feature>
<dbReference type="InterPro" id="IPR050553">
    <property type="entry name" value="Thioredoxin_ResA/DsbE_sf"/>
</dbReference>
<dbReference type="Gene3D" id="3.40.30.10">
    <property type="entry name" value="Glutaredoxin"/>
    <property type="match status" value="1"/>
</dbReference>
<dbReference type="Pfam" id="PF08534">
    <property type="entry name" value="Redoxin"/>
    <property type="match status" value="1"/>
</dbReference>
<dbReference type="PROSITE" id="PS51257">
    <property type="entry name" value="PROKAR_LIPOPROTEIN"/>
    <property type="match status" value="1"/>
</dbReference>
<dbReference type="InterPro" id="IPR017937">
    <property type="entry name" value="Thioredoxin_CS"/>
</dbReference>
<keyword evidence="3" id="KW-0676">Redox-active center</keyword>
<dbReference type="EMBL" id="FZOS01000009">
    <property type="protein sequence ID" value="SNS57775.1"/>
    <property type="molecule type" value="Genomic_DNA"/>
</dbReference>
<dbReference type="PANTHER" id="PTHR42852">
    <property type="entry name" value="THIOL:DISULFIDE INTERCHANGE PROTEIN DSBE"/>
    <property type="match status" value="1"/>
</dbReference>
<dbReference type="InterPro" id="IPR013766">
    <property type="entry name" value="Thioredoxin_domain"/>
</dbReference>
<dbReference type="GO" id="GO:0015036">
    <property type="term" value="F:disulfide oxidoreductase activity"/>
    <property type="evidence" value="ECO:0007669"/>
    <property type="project" value="UniProtKB-ARBA"/>
</dbReference>
<gene>
    <name evidence="5" type="ORF">SAMN06295912_109110</name>
</gene>
<evidence type="ECO:0000256" key="3">
    <source>
        <dbReference type="ARBA" id="ARBA00023284"/>
    </source>
</evidence>
<reference evidence="6" key="1">
    <citation type="submission" date="2017-06" db="EMBL/GenBank/DDBJ databases">
        <authorList>
            <person name="Varghese N."/>
            <person name="Submissions S."/>
        </authorList>
    </citation>
    <scope>NUCLEOTIDE SEQUENCE [LARGE SCALE GENOMIC DNA]</scope>
    <source>
        <strain evidence="6">LNB2</strain>
    </source>
</reference>
<comment type="subcellular location">
    <subcellularLocation>
        <location evidence="1">Cell envelope</location>
    </subcellularLocation>
</comment>
<dbReference type="InterPro" id="IPR036249">
    <property type="entry name" value="Thioredoxin-like_sf"/>
</dbReference>
<sequence>MRLLMVLILALTLGACDTEKSQTPQADVKEPIGRVDISYAGQEAPAIPFEGPKGGPATLAAFRGKPLIVNLWATWCAPCVKEMPTLDALAEREKGRIQLIVVSMDMAGRREVDPYFAKAKFKMLEPYLDKQNVLMEALKTDTLPTTIFYDAKGREQWRVLGSMDWSGERARTLIEGALNPPGTKS</sequence>
<accession>A0A239FLN1</accession>
<keyword evidence="5" id="KW-0413">Isomerase</keyword>